<gene>
    <name evidence="2" type="ORF">JDV76_07520</name>
</gene>
<sequence>MASSPADHEPESTTGGIPDDPSSLFSVDYDTVFTGGTPPGRLNRGLRLTLLRLLGPAPFRAFRRQRERSGEPTKPLTFDMVREALDALRVSHSSFRDRITIAWPSVRGELLVVRDNGGLHLVLQGRLRGRTGVEQLPVLQDSLALGGERSLPVCFYPSVAADGTLSVRFHTSLCVESGITDAQLRTFLERGLVLVITGCLALIHEIPQLAGPRVDPPELLRADAVEATQPVAGAVIPSPDADSALPAVPTPLDMYRLRLILERIRGDAEPHPKFRALALTVDEVEVQVTIGTDGTGAAGDLIVISRWEVPVEGAATAVFGEAALACAAFDRRCSTVNARAALVEADAGNGPERVVVCAVAMFPVTVGATDAQLVAALECGITGVVEAITVIREVLP</sequence>
<feature type="region of interest" description="Disordered" evidence="1">
    <location>
        <begin position="1"/>
        <end position="23"/>
    </location>
</feature>
<keyword evidence="3" id="KW-1185">Reference proteome</keyword>
<reference evidence="2 3" key="1">
    <citation type="submission" date="2020-12" db="EMBL/GenBank/DDBJ databases">
        <title>Genome public.</title>
        <authorList>
            <person name="Sun Q."/>
        </authorList>
    </citation>
    <scope>NUCLEOTIDE SEQUENCE [LARGE SCALE GENOMIC DNA]</scope>
    <source>
        <strain evidence="2 3">CCM 8864</strain>
    </source>
</reference>
<dbReference type="Proteomes" id="UP000625574">
    <property type="component" value="Unassembled WGS sequence"/>
</dbReference>
<evidence type="ECO:0008006" key="4">
    <source>
        <dbReference type="Google" id="ProtNLM"/>
    </source>
</evidence>
<protein>
    <recommendedName>
        <fullName evidence="4">Bacterial sensory transduction regulator</fullName>
    </recommendedName>
</protein>
<comment type="caution">
    <text evidence="2">The sequence shown here is derived from an EMBL/GenBank/DDBJ whole genome shotgun (WGS) entry which is preliminary data.</text>
</comment>
<organism evidence="2 3">
    <name type="scientific">Corynebacterium marambiense</name>
    <dbReference type="NCBI Taxonomy" id="2765364"/>
    <lineage>
        <taxon>Bacteria</taxon>
        <taxon>Bacillati</taxon>
        <taxon>Actinomycetota</taxon>
        <taxon>Actinomycetes</taxon>
        <taxon>Mycobacteriales</taxon>
        <taxon>Corynebacteriaceae</taxon>
        <taxon>Corynebacterium</taxon>
    </lineage>
</organism>
<proteinExistence type="predicted"/>
<evidence type="ECO:0000313" key="3">
    <source>
        <dbReference type="Proteomes" id="UP000625574"/>
    </source>
</evidence>
<dbReference type="EMBL" id="JAEIOT010000007">
    <property type="protein sequence ID" value="MBI9000814.1"/>
    <property type="molecule type" value="Genomic_DNA"/>
</dbReference>
<evidence type="ECO:0000256" key="1">
    <source>
        <dbReference type="SAM" id="MobiDB-lite"/>
    </source>
</evidence>
<dbReference type="RefSeq" id="WP_198736228.1">
    <property type="nucleotide sequence ID" value="NZ_JAEIOT010000007.1"/>
</dbReference>
<evidence type="ECO:0000313" key="2">
    <source>
        <dbReference type="EMBL" id="MBI9000814.1"/>
    </source>
</evidence>
<accession>A0ABS0VWY9</accession>
<name>A0ABS0VWY9_9CORY</name>
<feature type="compositionally biased region" description="Basic and acidic residues" evidence="1">
    <location>
        <begin position="1"/>
        <end position="11"/>
    </location>
</feature>